<dbReference type="RefSeq" id="WP_184586773.1">
    <property type="nucleotide sequence ID" value="NZ_BMUP01000001.1"/>
</dbReference>
<proteinExistence type="predicted"/>
<evidence type="ECO:0000313" key="2">
    <source>
        <dbReference type="Proteomes" id="UP000572907"/>
    </source>
</evidence>
<dbReference type="Proteomes" id="UP000572907">
    <property type="component" value="Unassembled WGS sequence"/>
</dbReference>
<reference evidence="1 2" key="1">
    <citation type="submission" date="2020-08" db="EMBL/GenBank/DDBJ databases">
        <title>Genomic Encyclopedia of Type Strains, Phase III (KMG-III): the genomes of soil and plant-associated and newly described type strains.</title>
        <authorList>
            <person name="Whitman W."/>
        </authorList>
    </citation>
    <scope>NUCLEOTIDE SEQUENCE [LARGE SCALE GENOMIC DNA]</scope>
    <source>
        <strain evidence="1 2">CECT 3237</strain>
    </source>
</reference>
<evidence type="ECO:0000313" key="1">
    <source>
        <dbReference type="EMBL" id="MBB3073755.1"/>
    </source>
</evidence>
<dbReference type="EMBL" id="JACHXE010000001">
    <property type="protein sequence ID" value="MBB3073755.1"/>
    <property type="molecule type" value="Genomic_DNA"/>
</dbReference>
<comment type="caution">
    <text evidence="1">The sequence shown here is derived from an EMBL/GenBank/DDBJ whole genome shotgun (WGS) entry which is preliminary data.</text>
</comment>
<name>A0A7W5EYT5_9ACTN</name>
<organism evidence="1 2">
    <name type="scientific">Streptomyces violarus</name>
    <dbReference type="NCBI Taxonomy" id="67380"/>
    <lineage>
        <taxon>Bacteria</taxon>
        <taxon>Bacillati</taxon>
        <taxon>Actinomycetota</taxon>
        <taxon>Actinomycetes</taxon>
        <taxon>Kitasatosporales</taxon>
        <taxon>Streptomycetaceae</taxon>
        <taxon>Streptomyces</taxon>
    </lineage>
</organism>
<accession>A0A7W5EYT5</accession>
<gene>
    <name evidence="1" type="ORF">FHS41_000224</name>
</gene>
<dbReference type="AlphaFoldDB" id="A0A7W5EYT5"/>
<protein>
    <submittedName>
        <fullName evidence="1">Uncharacterized protein</fullName>
    </submittedName>
</protein>
<sequence>MLRSALVTARRPRAHRIGPWPSATGSAARCGAGAWLTQRRVVDFGRSGAMRCR</sequence>
<keyword evidence="2" id="KW-1185">Reference proteome</keyword>